<dbReference type="InterPro" id="IPR035973">
    <property type="entry name" value="Cyt_c_oxidase_su3-like_sf"/>
</dbReference>
<evidence type="ECO:0000313" key="11">
    <source>
        <dbReference type="Proteomes" id="UP000807370"/>
    </source>
</evidence>
<feature type="transmembrane region" description="Helical" evidence="8">
    <location>
        <begin position="96"/>
        <end position="113"/>
    </location>
</feature>
<evidence type="ECO:0000256" key="1">
    <source>
        <dbReference type="ARBA" id="ARBA00004651"/>
    </source>
</evidence>
<evidence type="ECO:0000256" key="8">
    <source>
        <dbReference type="SAM" id="Phobius"/>
    </source>
</evidence>
<dbReference type="PANTHER" id="PTHR11403">
    <property type="entry name" value="CYTOCHROME C OXIDASE SUBUNIT III"/>
    <property type="match status" value="1"/>
</dbReference>
<dbReference type="Gene3D" id="1.20.120.80">
    <property type="entry name" value="Cytochrome c oxidase, subunit III, four-helix bundle"/>
    <property type="match status" value="1"/>
</dbReference>
<protein>
    <submittedName>
        <fullName evidence="10">Cytochrome c oxidase subunit 3</fullName>
    </submittedName>
</protein>
<evidence type="ECO:0000256" key="5">
    <source>
        <dbReference type="ARBA" id="ARBA00022989"/>
    </source>
</evidence>
<dbReference type="PROSITE" id="PS50253">
    <property type="entry name" value="COX3"/>
    <property type="match status" value="1"/>
</dbReference>
<evidence type="ECO:0000256" key="7">
    <source>
        <dbReference type="RuleBase" id="RU003376"/>
    </source>
</evidence>
<keyword evidence="4 7" id="KW-0812">Transmembrane</keyword>
<gene>
    <name evidence="10" type="ORF">HZZ13_10920</name>
</gene>
<evidence type="ECO:0000256" key="4">
    <source>
        <dbReference type="ARBA" id="ARBA00022692"/>
    </source>
</evidence>
<comment type="subcellular location">
    <subcellularLocation>
        <location evidence="1 7">Cell membrane</location>
        <topology evidence="1 7">Multi-pass membrane protein</topology>
    </subcellularLocation>
</comment>
<dbReference type="Pfam" id="PF00510">
    <property type="entry name" value="COX3"/>
    <property type="match status" value="1"/>
</dbReference>
<name>A0ABS0PN79_9BRAD</name>
<keyword evidence="3" id="KW-1003">Cell membrane</keyword>
<keyword evidence="11" id="KW-1185">Reference proteome</keyword>
<comment type="caution">
    <text evidence="10">The sequence shown here is derived from an EMBL/GenBank/DDBJ whole genome shotgun (WGS) entry which is preliminary data.</text>
</comment>
<evidence type="ECO:0000313" key="10">
    <source>
        <dbReference type="EMBL" id="MBH5398299.1"/>
    </source>
</evidence>
<dbReference type="Proteomes" id="UP000807370">
    <property type="component" value="Unassembled WGS sequence"/>
</dbReference>
<dbReference type="RefSeq" id="WP_197959614.1">
    <property type="nucleotide sequence ID" value="NZ_JACCHP010000006.1"/>
</dbReference>
<comment type="similarity">
    <text evidence="2 7">Belongs to the cytochrome c oxidase subunit 3 family.</text>
</comment>
<keyword evidence="6 8" id="KW-0472">Membrane</keyword>
<evidence type="ECO:0000256" key="2">
    <source>
        <dbReference type="ARBA" id="ARBA00010581"/>
    </source>
</evidence>
<dbReference type="SUPFAM" id="SSF81452">
    <property type="entry name" value="Cytochrome c oxidase subunit III-like"/>
    <property type="match status" value="1"/>
</dbReference>
<dbReference type="PANTHER" id="PTHR11403:SF2">
    <property type="entry name" value="CYTOCHROME BO(3) UBIQUINOL OXIDASE SUBUNIT 3"/>
    <property type="match status" value="1"/>
</dbReference>
<dbReference type="InterPro" id="IPR000298">
    <property type="entry name" value="Cyt_c_oxidase-like_su3"/>
</dbReference>
<feature type="transmembrane region" description="Helical" evidence="8">
    <location>
        <begin position="64"/>
        <end position="84"/>
    </location>
</feature>
<proteinExistence type="inferred from homology"/>
<feature type="transmembrane region" description="Helical" evidence="8">
    <location>
        <begin position="133"/>
        <end position="158"/>
    </location>
</feature>
<evidence type="ECO:0000259" key="9">
    <source>
        <dbReference type="PROSITE" id="PS50253"/>
    </source>
</evidence>
<sequence length="200" mass="22313">MREKIVLDLAKLPLHGMGTASVTWWGTLAFMLIEGTGFALAIAIYLYLMSLATAWPINAPPPDLLPGTLVTLVLLASLVPNILVSRWAEQQDLRKVRLGMVIMSIVGIVPLVVRVFEFPALKVSWDSNAYGSVVWTLLGLHTTHIITDLVDTLVLAALMVTRHGRNPRRFGDVQDNAMYWNFVVATWLPIYGCIYWLARL</sequence>
<accession>A0ABS0PN79</accession>
<feature type="domain" description="Heme-copper oxidase subunit III family profile" evidence="9">
    <location>
        <begin position="1"/>
        <end position="199"/>
    </location>
</feature>
<dbReference type="InterPro" id="IPR013833">
    <property type="entry name" value="Cyt_c_oxidase_su3_a-hlx"/>
</dbReference>
<dbReference type="EMBL" id="JACCHP010000006">
    <property type="protein sequence ID" value="MBH5398299.1"/>
    <property type="molecule type" value="Genomic_DNA"/>
</dbReference>
<feature type="transmembrane region" description="Helical" evidence="8">
    <location>
        <begin position="179"/>
        <end position="198"/>
    </location>
</feature>
<reference evidence="10 11" key="1">
    <citation type="submission" date="2020-07" db="EMBL/GenBank/DDBJ databases">
        <title>Bradyrhizobium diversity isolated from nodules of indigenous legumes of Western Australia.</title>
        <authorList>
            <person name="Klepa M.S."/>
        </authorList>
    </citation>
    <scope>NUCLEOTIDE SEQUENCE [LARGE SCALE GENOMIC DNA]</scope>
    <source>
        <strain evidence="10 11">CNPSo 4010</strain>
    </source>
</reference>
<evidence type="ECO:0000256" key="3">
    <source>
        <dbReference type="ARBA" id="ARBA00022475"/>
    </source>
</evidence>
<feature type="transmembrane region" description="Helical" evidence="8">
    <location>
        <begin position="38"/>
        <end position="58"/>
    </location>
</feature>
<dbReference type="InterPro" id="IPR024791">
    <property type="entry name" value="Cyt_c/ubiquinol_Oxase_su3"/>
</dbReference>
<keyword evidence="5 8" id="KW-1133">Transmembrane helix</keyword>
<organism evidence="10 11">
    <name type="scientific">Bradyrhizobium agreste</name>
    <dbReference type="NCBI Taxonomy" id="2751811"/>
    <lineage>
        <taxon>Bacteria</taxon>
        <taxon>Pseudomonadati</taxon>
        <taxon>Pseudomonadota</taxon>
        <taxon>Alphaproteobacteria</taxon>
        <taxon>Hyphomicrobiales</taxon>
        <taxon>Nitrobacteraceae</taxon>
        <taxon>Bradyrhizobium</taxon>
    </lineage>
</organism>
<evidence type="ECO:0000256" key="6">
    <source>
        <dbReference type="ARBA" id="ARBA00023136"/>
    </source>
</evidence>